<evidence type="ECO:0000256" key="3">
    <source>
        <dbReference type="RuleBase" id="RU368077"/>
    </source>
</evidence>
<comment type="function">
    <text evidence="3">Catalyzes the hydrolytic dehalogenation of small (S)-2-haloalkanoic acids to yield the corresponding (R)-2-hydroxyalkanoic acids.</text>
</comment>
<dbReference type="InterPro" id="IPR006439">
    <property type="entry name" value="HAD-SF_hydro_IA"/>
</dbReference>
<sequence>MAMVLAFDVYGTLIDTHGVVTELESVLGDKAMAFSQRWRDKQLEYAFRRGLMGAYADFAQCTLEALEFTDRALGAGLSETHKDHLMAAYTRLPAFPEATDALARLHEAGVRCVAFSNGTREAVERLLIQASLRERFDDIVSVDEIKRFKPDPAVYSHLRSRLESRADDTWLISSNPFDVIGAKHAGLHAAWVRRIAEAPFDPWGGEPDLTVTDLETLAEQLIGARK</sequence>
<dbReference type="CDD" id="cd02588">
    <property type="entry name" value="HAD_L2-DEX"/>
    <property type="match status" value="1"/>
</dbReference>
<comment type="caution">
    <text evidence="4">The sequence shown here is derived from an EMBL/GenBank/DDBJ whole genome shotgun (WGS) entry which is preliminary data.</text>
</comment>
<dbReference type="EMBL" id="BMXS01000004">
    <property type="protein sequence ID" value="GGX86195.1"/>
    <property type="molecule type" value="Genomic_DNA"/>
</dbReference>
<dbReference type="Proteomes" id="UP000653056">
    <property type="component" value="Unassembled WGS sequence"/>
</dbReference>
<dbReference type="SFLD" id="SFLDS00003">
    <property type="entry name" value="Haloacid_Dehalogenase"/>
    <property type="match status" value="1"/>
</dbReference>
<reference evidence="5" key="1">
    <citation type="journal article" date="2019" name="Int. J. Syst. Evol. Microbiol.">
        <title>The Global Catalogue of Microorganisms (GCM) 10K type strain sequencing project: providing services to taxonomists for standard genome sequencing and annotation.</title>
        <authorList>
            <consortium name="The Broad Institute Genomics Platform"/>
            <consortium name="The Broad Institute Genome Sequencing Center for Infectious Disease"/>
            <person name="Wu L."/>
            <person name="Ma J."/>
        </authorList>
    </citation>
    <scope>NUCLEOTIDE SEQUENCE [LARGE SCALE GENOMIC DNA]</scope>
    <source>
        <strain evidence="5">KCTC 22228</strain>
    </source>
</reference>
<dbReference type="InterPro" id="IPR023198">
    <property type="entry name" value="PGP-like_dom2"/>
</dbReference>
<dbReference type="SUPFAM" id="SSF56784">
    <property type="entry name" value="HAD-like"/>
    <property type="match status" value="1"/>
</dbReference>
<dbReference type="NCBIfam" id="TIGR01428">
    <property type="entry name" value="HAD_type_II"/>
    <property type="match status" value="1"/>
</dbReference>
<organism evidence="4 5">
    <name type="scientific">Litchfieldella qijiaojingensis</name>
    <dbReference type="NCBI Taxonomy" id="980347"/>
    <lineage>
        <taxon>Bacteria</taxon>
        <taxon>Pseudomonadati</taxon>
        <taxon>Pseudomonadota</taxon>
        <taxon>Gammaproteobacteria</taxon>
        <taxon>Oceanospirillales</taxon>
        <taxon>Halomonadaceae</taxon>
        <taxon>Litchfieldella</taxon>
    </lineage>
</organism>
<proteinExistence type="inferred from homology"/>
<dbReference type="NCBIfam" id="TIGR01493">
    <property type="entry name" value="HAD-SF-IA-v2"/>
    <property type="match status" value="1"/>
</dbReference>
<dbReference type="PRINTS" id="PR00413">
    <property type="entry name" value="HADHALOGNASE"/>
</dbReference>
<dbReference type="Gene3D" id="1.10.150.240">
    <property type="entry name" value="Putative phosphatase, domain 2"/>
    <property type="match status" value="1"/>
</dbReference>
<comment type="catalytic activity">
    <reaction evidence="3">
        <text>an (S)-2-haloacid + H2O = a (2R)-2-hydroxycarboxylate + a halide anion + H(+)</text>
        <dbReference type="Rhea" id="RHEA:11192"/>
        <dbReference type="ChEBI" id="CHEBI:15377"/>
        <dbReference type="ChEBI" id="CHEBI:15378"/>
        <dbReference type="ChEBI" id="CHEBI:16042"/>
        <dbReference type="ChEBI" id="CHEBI:58314"/>
        <dbReference type="ChEBI" id="CHEBI:137405"/>
        <dbReference type="EC" id="3.8.1.2"/>
    </reaction>
</comment>
<name>A0ABQ2YJB5_9GAMM</name>
<dbReference type="SFLD" id="SFLDG01129">
    <property type="entry name" value="C1.5:_HAD__Beta-PGM__Phosphata"/>
    <property type="match status" value="1"/>
</dbReference>
<dbReference type="InterPro" id="IPR006328">
    <property type="entry name" value="2-HAD"/>
</dbReference>
<keyword evidence="2 3" id="KW-0378">Hydrolase</keyword>
<protein>
    <recommendedName>
        <fullName evidence="3">(S)-2-haloacid dehalogenase</fullName>
        <ecNumber evidence="3">3.8.1.2</ecNumber>
    </recommendedName>
    <alternativeName>
        <fullName evidence="3">2-haloalkanoic acid dehalogenase</fullName>
    </alternativeName>
    <alternativeName>
        <fullName evidence="3">Halocarboxylic acid halidohydrolase</fullName>
    </alternativeName>
    <alternativeName>
        <fullName evidence="3">L-2-haloacid dehalogenase</fullName>
    </alternativeName>
</protein>
<dbReference type="PANTHER" id="PTHR43316:SF3">
    <property type="entry name" value="HALOACID DEHALOGENASE, TYPE II (AFU_ORTHOLOGUE AFUA_2G07750)-RELATED"/>
    <property type="match status" value="1"/>
</dbReference>
<dbReference type="Gene3D" id="3.40.50.1000">
    <property type="entry name" value="HAD superfamily/HAD-like"/>
    <property type="match status" value="1"/>
</dbReference>
<comment type="similarity">
    <text evidence="1 3">Belongs to the HAD-like hydrolase superfamily. S-2-haloalkanoic acid dehalogenase family.</text>
</comment>
<evidence type="ECO:0000256" key="1">
    <source>
        <dbReference type="ARBA" id="ARBA00008106"/>
    </source>
</evidence>
<dbReference type="InterPro" id="IPR051540">
    <property type="entry name" value="S-2-haloacid_dehalogenase"/>
</dbReference>
<gene>
    <name evidence="4" type="ORF">GCM10007160_11820</name>
</gene>
<dbReference type="InterPro" id="IPR023214">
    <property type="entry name" value="HAD_sf"/>
</dbReference>
<dbReference type="EC" id="3.8.1.2" evidence="3"/>
<dbReference type="Pfam" id="PF00702">
    <property type="entry name" value="Hydrolase"/>
    <property type="match status" value="1"/>
</dbReference>
<accession>A0ABQ2YJB5</accession>
<dbReference type="RefSeq" id="WP_189467157.1">
    <property type="nucleotide sequence ID" value="NZ_BMXS01000004.1"/>
</dbReference>
<dbReference type="InterPro" id="IPR036412">
    <property type="entry name" value="HAD-like_sf"/>
</dbReference>
<evidence type="ECO:0000256" key="2">
    <source>
        <dbReference type="ARBA" id="ARBA00022801"/>
    </source>
</evidence>
<dbReference type="PANTHER" id="PTHR43316">
    <property type="entry name" value="HYDROLASE, HALOACID DELAHOGENASE-RELATED"/>
    <property type="match status" value="1"/>
</dbReference>
<keyword evidence="5" id="KW-1185">Reference proteome</keyword>
<evidence type="ECO:0000313" key="5">
    <source>
        <dbReference type="Proteomes" id="UP000653056"/>
    </source>
</evidence>
<evidence type="ECO:0000313" key="4">
    <source>
        <dbReference type="EMBL" id="GGX86195.1"/>
    </source>
</evidence>